<proteinExistence type="predicted"/>
<keyword evidence="3" id="KW-1185">Reference proteome</keyword>
<dbReference type="EMBL" id="ML119671">
    <property type="protein sequence ID" value="RPA82479.1"/>
    <property type="molecule type" value="Genomic_DNA"/>
</dbReference>
<evidence type="ECO:0000313" key="3">
    <source>
        <dbReference type="Proteomes" id="UP000275078"/>
    </source>
</evidence>
<organism evidence="2 3">
    <name type="scientific">Ascobolus immersus RN42</name>
    <dbReference type="NCBI Taxonomy" id="1160509"/>
    <lineage>
        <taxon>Eukaryota</taxon>
        <taxon>Fungi</taxon>
        <taxon>Dikarya</taxon>
        <taxon>Ascomycota</taxon>
        <taxon>Pezizomycotina</taxon>
        <taxon>Pezizomycetes</taxon>
        <taxon>Pezizales</taxon>
        <taxon>Ascobolaceae</taxon>
        <taxon>Ascobolus</taxon>
    </lineage>
</organism>
<evidence type="ECO:0000313" key="2">
    <source>
        <dbReference type="EMBL" id="RPA82479.1"/>
    </source>
</evidence>
<sequence length="527" mass="59401">MPFVQVRKYPDPRPPWLPPPFPPKKPSTPHKWPAQVEPFPTLIIPLSFFAFSLPASSPTLRIIEALPRTSPIKLTAEESDPLRRYRPVLFVDAAFNRLCLRTSHNAARLAWWYLFRYLQLLGSLRPIHHAEYTEIPELPAYQQGWIMELADSKSNYTDGEDMQVLTHLEILATKLGLEGLRKIALCGLAKSLGTAANLVSGWNWEDGVNYTDEVNRGVDVRSIVELVLSVYANVPSSAELARGREAAGDEENAHVKLYNAARDNCVVGVAEEWSMPALFVGELWELVLGNFWAGRVQYLRGQREIEALLGQYPRLRLGIRAVLPTPTAGVEVEKVDGLPGSGECHHPLFSQGAYGMTRVRLGKGCLRLAAVIEKVYGCEICHIGFPNREVAIEAANALHKMRLCEKCSDKDMELGDRLSTDGDWEHSYLGLGYLAQREYRVDDPYYDSEYAWDWEDDVGSWEVEWQEVGAGEEWNEALQVEDPLAEGSMRVSLCDAKWISVQGLTVRTKDSLTLIPKDVFERDIKKH</sequence>
<gene>
    <name evidence="2" type="ORF">BJ508DRAFT_344312</name>
</gene>
<feature type="region of interest" description="Disordered" evidence="1">
    <location>
        <begin position="1"/>
        <end position="30"/>
    </location>
</feature>
<feature type="compositionally biased region" description="Pro residues" evidence="1">
    <location>
        <begin position="12"/>
        <end position="26"/>
    </location>
</feature>
<evidence type="ECO:0000256" key="1">
    <source>
        <dbReference type="SAM" id="MobiDB-lite"/>
    </source>
</evidence>
<reference evidence="2 3" key="1">
    <citation type="journal article" date="2018" name="Nat. Ecol. Evol.">
        <title>Pezizomycetes genomes reveal the molecular basis of ectomycorrhizal truffle lifestyle.</title>
        <authorList>
            <person name="Murat C."/>
            <person name="Payen T."/>
            <person name="Noel B."/>
            <person name="Kuo A."/>
            <person name="Morin E."/>
            <person name="Chen J."/>
            <person name="Kohler A."/>
            <person name="Krizsan K."/>
            <person name="Balestrini R."/>
            <person name="Da Silva C."/>
            <person name="Montanini B."/>
            <person name="Hainaut M."/>
            <person name="Levati E."/>
            <person name="Barry K.W."/>
            <person name="Belfiori B."/>
            <person name="Cichocki N."/>
            <person name="Clum A."/>
            <person name="Dockter R.B."/>
            <person name="Fauchery L."/>
            <person name="Guy J."/>
            <person name="Iotti M."/>
            <person name="Le Tacon F."/>
            <person name="Lindquist E.A."/>
            <person name="Lipzen A."/>
            <person name="Malagnac F."/>
            <person name="Mello A."/>
            <person name="Molinier V."/>
            <person name="Miyauchi S."/>
            <person name="Poulain J."/>
            <person name="Riccioni C."/>
            <person name="Rubini A."/>
            <person name="Sitrit Y."/>
            <person name="Splivallo R."/>
            <person name="Traeger S."/>
            <person name="Wang M."/>
            <person name="Zifcakova L."/>
            <person name="Wipf D."/>
            <person name="Zambonelli A."/>
            <person name="Paolocci F."/>
            <person name="Nowrousian M."/>
            <person name="Ottonello S."/>
            <person name="Baldrian P."/>
            <person name="Spatafora J.W."/>
            <person name="Henrissat B."/>
            <person name="Nagy L.G."/>
            <person name="Aury J.M."/>
            <person name="Wincker P."/>
            <person name="Grigoriev I.V."/>
            <person name="Bonfante P."/>
            <person name="Martin F.M."/>
        </authorList>
    </citation>
    <scope>NUCLEOTIDE SEQUENCE [LARGE SCALE GENOMIC DNA]</scope>
    <source>
        <strain evidence="2 3">RN42</strain>
    </source>
</reference>
<name>A0A3N4I8T2_ASCIM</name>
<dbReference type="Proteomes" id="UP000275078">
    <property type="component" value="Unassembled WGS sequence"/>
</dbReference>
<dbReference type="AlphaFoldDB" id="A0A3N4I8T2"/>
<accession>A0A3N4I8T2</accession>
<protein>
    <submittedName>
        <fullName evidence="2">Uncharacterized protein</fullName>
    </submittedName>
</protein>